<accession>A0ABW9IIA5</accession>
<dbReference type="Proteomes" id="UP001631993">
    <property type="component" value="Unassembled WGS sequence"/>
</dbReference>
<organism evidence="1 2">
    <name type="scientific">Streptomyces galilaeus</name>
    <dbReference type="NCBI Taxonomy" id="33899"/>
    <lineage>
        <taxon>Bacteria</taxon>
        <taxon>Bacillati</taxon>
        <taxon>Actinomycetota</taxon>
        <taxon>Actinomycetes</taxon>
        <taxon>Kitasatosporales</taxon>
        <taxon>Streptomycetaceae</taxon>
        <taxon>Streptomyces</taxon>
    </lineage>
</organism>
<dbReference type="RefSeq" id="WP_369278187.1">
    <property type="nucleotide sequence ID" value="NZ_JBJVMW010000004.1"/>
</dbReference>
<dbReference type="EMBL" id="JBJVNE010000007">
    <property type="protein sequence ID" value="MFM9647534.1"/>
    <property type="molecule type" value="Genomic_DNA"/>
</dbReference>
<sequence length="47" mass="4905">MTGGSAAVLEALDRVGEQLLDHDLGERVCHAAYGGRRPCLTGGPRTP</sequence>
<comment type="caution">
    <text evidence="1">The sequence shown here is derived from an EMBL/GenBank/DDBJ whole genome shotgun (WGS) entry which is preliminary data.</text>
</comment>
<proteinExistence type="predicted"/>
<gene>
    <name evidence="1" type="ORF">ACKI1S_15485</name>
</gene>
<evidence type="ECO:0000313" key="2">
    <source>
        <dbReference type="Proteomes" id="UP001631993"/>
    </source>
</evidence>
<keyword evidence="2" id="KW-1185">Reference proteome</keyword>
<reference evidence="1 2" key="1">
    <citation type="submission" date="2024-12" db="EMBL/GenBank/DDBJ databases">
        <title>Forecasting of Potato common scab and diversities of Pathogenic streptomyces spp. in china.</title>
        <authorList>
            <person name="Handique U."/>
            <person name="Wu J."/>
        </authorList>
    </citation>
    <scope>NUCLEOTIDE SEQUENCE [LARGE SCALE GENOMIC DNA]</scope>
    <source>
        <strain evidence="1 2">ZRIMU1585</strain>
    </source>
</reference>
<evidence type="ECO:0000313" key="1">
    <source>
        <dbReference type="EMBL" id="MFM9647534.1"/>
    </source>
</evidence>
<name>A0ABW9IIA5_STRGJ</name>
<protein>
    <submittedName>
        <fullName evidence="1">Uncharacterized protein</fullName>
    </submittedName>
</protein>